<dbReference type="Proteomes" id="UP000076794">
    <property type="component" value="Chromosome"/>
</dbReference>
<gene>
    <name evidence="1" type="ORF">I598_1449</name>
</gene>
<name>A0A161I1B3_9MICO</name>
<evidence type="ECO:0000313" key="2">
    <source>
        <dbReference type="Proteomes" id="UP000076794"/>
    </source>
</evidence>
<reference evidence="1 2" key="1">
    <citation type="submission" date="2016-01" db="EMBL/GenBank/DDBJ databases">
        <title>Complete genome sequence of a soil Actinobacterium, Isoptericola dokdonensis DS-3.</title>
        <authorList>
            <person name="Kwon S.-K."/>
            <person name="Kim J.F."/>
        </authorList>
    </citation>
    <scope>NUCLEOTIDE SEQUENCE [LARGE SCALE GENOMIC DNA]</scope>
    <source>
        <strain evidence="1 2">DS-3</strain>
    </source>
</reference>
<dbReference type="EMBL" id="CP014209">
    <property type="protein sequence ID" value="ANC31005.1"/>
    <property type="molecule type" value="Genomic_DNA"/>
</dbReference>
<dbReference type="STRING" id="1300344.I598_1449"/>
<protein>
    <submittedName>
        <fullName evidence="1">Uncharacterized protein</fullName>
    </submittedName>
</protein>
<dbReference type="AlphaFoldDB" id="A0A161I1B3"/>
<evidence type="ECO:0000313" key="1">
    <source>
        <dbReference type="EMBL" id="ANC31005.1"/>
    </source>
</evidence>
<dbReference type="KEGG" id="ido:I598_1449"/>
<sequence>MVPALGPALEQAGLWRPELRNLAGSDLVLTAGADRVELWCPPGRAPVLAWAWDEVSAVVVGSTTWEFTQVPAVVLQSRHGVSVPVVLASGSSRHGWADAAATEAFVADLRRLRDEGAA</sequence>
<proteinExistence type="predicted"/>
<keyword evidence="2" id="KW-1185">Reference proteome</keyword>
<accession>A0A161I1B3</accession>
<organism evidence="1 2">
    <name type="scientific">Isoptericola dokdonensis DS-3</name>
    <dbReference type="NCBI Taxonomy" id="1300344"/>
    <lineage>
        <taxon>Bacteria</taxon>
        <taxon>Bacillati</taxon>
        <taxon>Actinomycetota</taxon>
        <taxon>Actinomycetes</taxon>
        <taxon>Micrococcales</taxon>
        <taxon>Promicromonosporaceae</taxon>
        <taxon>Isoptericola</taxon>
    </lineage>
</organism>
<dbReference type="PATRIC" id="fig|1300344.3.peg.1454"/>